<evidence type="ECO:0000256" key="1">
    <source>
        <dbReference type="SAM" id="SignalP"/>
    </source>
</evidence>
<evidence type="ECO:0000313" key="2">
    <source>
        <dbReference type="EMBL" id="AVE14519.1"/>
    </source>
</evidence>
<keyword evidence="2" id="KW-0687">Ribonucleoprotein</keyword>
<dbReference type="GO" id="GO:0005840">
    <property type="term" value="C:ribosome"/>
    <property type="evidence" value="ECO:0007669"/>
    <property type="project" value="UniProtKB-KW"/>
</dbReference>
<dbReference type="AlphaFoldDB" id="A0A2L1K197"/>
<feature type="chain" id="PRO_5014778940" evidence="1">
    <location>
        <begin position="17"/>
        <end position="79"/>
    </location>
</feature>
<keyword evidence="1" id="KW-0732">Signal</keyword>
<keyword evidence="2" id="KW-0150">Chloroplast</keyword>
<feature type="signal peptide" evidence="1">
    <location>
        <begin position="1"/>
        <end position="16"/>
    </location>
</feature>
<dbReference type="EMBL" id="MF924726">
    <property type="protein sequence ID" value="AVE14519.1"/>
    <property type="molecule type" value="Genomic_DNA"/>
</dbReference>
<keyword evidence="2" id="KW-0934">Plastid</keyword>
<geneLocation type="chloroplast" evidence="2"/>
<gene>
    <name evidence="2" type="primary">rps16</name>
</gene>
<organism evidence="2">
    <name type="scientific">Angelica tsinlingensis</name>
    <dbReference type="NCBI Taxonomy" id="357858"/>
    <lineage>
        <taxon>Eukaryota</taxon>
        <taxon>Viridiplantae</taxon>
        <taxon>Streptophyta</taxon>
        <taxon>Embryophyta</taxon>
        <taxon>Tracheophyta</taxon>
        <taxon>Spermatophyta</taxon>
        <taxon>Magnoliopsida</taxon>
        <taxon>eudicotyledons</taxon>
        <taxon>Gunneridae</taxon>
        <taxon>Pentapetalae</taxon>
        <taxon>asterids</taxon>
        <taxon>campanulids</taxon>
        <taxon>Apiales</taxon>
        <taxon>Apiaceae</taxon>
        <taxon>Apioideae</taxon>
        <taxon>apioid superclade</taxon>
        <taxon>Selineae</taxon>
        <taxon>Angelica</taxon>
    </lineage>
</organism>
<proteinExistence type="predicted"/>
<reference evidence="2" key="1">
    <citation type="submission" date="2017-09" db="EMBL/GenBank/DDBJ databases">
        <title>The complete chloroplast genome sequence of Angelica tsinlingensis.</title>
        <authorList>
            <person name="Zhang H."/>
        </authorList>
    </citation>
    <scope>NUCLEOTIDE SEQUENCE</scope>
</reference>
<keyword evidence="2" id="KW-0689">Ribosomal protein</keyword>
<accession>A0A2L1K197</accession>
<name>A0A2L1K197_9APIA</name>
<protein>
    <submittedName>
        <fullName evidence="2">Ribosomal protein S16</fullName>
    </submittedName>
</protein>
<sequence>MWIFILTSAIFSMNEGALDPTSVLFSLESFFVRLLNRALNLQERFRIFQKRQVFLWNFPLIKRNSINEIKKEGGILILI</sequence>